<dbReference type="EMBL" id="JBHTIA010000026">
    <property type="protein sequence ID" value="MFD0767288.1"/>
    <property type="molecule type" value="Genomic_DNA"/>
</dbReference>
<keyword evidence="1" id="KW-0472">Membrane</keyword>
<sequence>MKDFSITDMIQAAAAVGALIVGIVTLRLVLVTLKAQLDLNRAQYDLLKIESNRAAREIRPVFVAKRINSSKSSASYAILCEKNIARDITIYSENVNLIHGAEFNSTFKSHSEKHLNPGNLLREYYIHKNGAETTEVYLIVSYEDEDGRAYAQRITLKFAEASYDTLDLVPSKIILTGYDD</sequence>
<keyword evidence="1" id="KW-1133">Transmembrane helix</keyword>
<reference evidence="3" key="1">
    <citation type="journal article" date="2019" name="Int. J. Syst. Evol. Microbiol.">
        <title>The Global Catalogue of Microorganisms (GCM) 10K type strain sequencing project: providing services to taxonomists for standard genome sequencing and annotation.</title>
        <authorList>
            <consortium name="The Broad Institute Genomics Platform"/>
            <consortium name="The Broad Institute Genome Sequencing Center for Infectious Disease"/>
            <person name="Wu L."/>
            <person name="Ma J."/>
        </authorList>
    </citation>
    <scope>NUCLEOTIDE SEQUENCE [LARGE SCALE GENOMIC DNA]</scope>
    <source>
        <strain evidence="3">CCUG 60742</strain>
    </source>
</reference>
<accession>A0ABW2ZLZ5</accession>
<comment type="caution">
    <text evidence="2">The sequence shown here is derived from an EMBL/GenBank/DDBJ whole genome shotgun (WGS) entry which is preliminary data.</text>
</comment>
<evidence type="ECO:0000313" key="3">
    <source>
        <dbReference type="Proteomes" id="UP001597073"/>
    </source>
</evidence>
<name>A0ABW2ZLZ5_9SPHI</name>
<evidence type="ECO:0000313" key="2">
    <source>
        <dbReference type="EMBL" id="MFD0767288.1"/>
    </source>
</evidence>
<keyword evidence="3" id="KW-1185">Reference proteome</keyword>
<dbReference type="RefSeq" id="WP_377145923.1">
    <property type="nucleotide sequence ID" value="NZ_JBHTIA010000026.1"/>
</dbReference>
<feature type="transmembrane region" description="Helical" evidence="1">
    <location>
        <begin position="12"/>
        <end position="33"/>
    </location>
</feature>
<protein>
    <submittedName>
        <fullName evidence="2">Uncharacterized protein</fullName>
    </submittedName>
</protein>
<dbReference type="Proteomes" id="UP001597073">
    <property type="component" value="Unassembled WGS sequence"/>
</dbReference>
<evidence type="ECO:0000256" key="1">
    <source>
        <dbReference type="SAM" id="Phobius"/>
    </source>
</evidence>
<keyword evidence="1" id="KW-0812">Transmembrane</keyword>
<proteinExistence type="predicted"/>
<gene>
    <name evidence="2" type="ORF">ACFQZI_20710</name>
</gene>
<organism evidence="2 3">
    <name type="scientific">Mucilaginibacter lutimaris</name>
    <dbReference type="NCBI Taxonomy" id="931629"/>
    <lineage>
        <taxon>Bacteria</taxon>
        <taxon>Pseudomonadati</taxon>
        <taxon>Bacteroidota</taxon>
        <taxon>Sphingobacteriia</taxon>
        <taxon>Sphingobacteriales</taxon>
        <taxon>Sphingobacteriaceae</taxon>
        <taxon>Mucilaginibacter</taxon>
    </lineage>
</organism>